<accession>A0A1Y2K8P1</accession>
<evidence type="ECO:0000313" key="3">
    <source>
        <dbReference type="Proteomes" id="UP000194003"/>
    </source>
</evidence>
<organism evidence="2 3">
    <name type="scientific">Magnetofaba australis IT-1</name>
    <dbReference type="NCBI Taxonomy" id="1434232"/>
    <lineage>
        <taxon>Bacteria</taxon>
        <taxon>Pseudomonadati</taxon>
        <taxon>Pseudomonadota</taxon>
        <taxon>Magnetococcia</taxon>
        <taxon>Magnetococcales</taxon>
        <taxon>Magnetococcaceae</taxon>
        <taxon>Magnetofaba</taxon>
    </lineage>
</organism>
<name>A0A1Y2K8P1_9PROT</name>
<gene>
    <name evidence="2" type="ORF">MAIT1_00257</name>
</gene>
<proteinExistence type="predicted"/>
<protein>
    <submittedName>
        <fullName evidence="2">Uncharacterized protein</fullName>
    </submittedName>
</protein>
<feature type="region of interest" description="Disordered" evidence="1">
    <location>
        <begin position="1"/>
        <end position="24"/>
    </location>
</feature>
<sequence length="158" mass="16931">MSRDEQAQTPTEQPLPSPEQQARMRRRKLIKGLAASAPVIMTLSPGAALARSSSQICIANEPTSIPTGGNFAGNRCVTDNNVDANTNTQDGYKTWDRDKFTNYASNSATLTGGSAQTTDDCLIFVNEVGTVNNTEAESYGDGQANHHIVTDSCWGSFN</sequence>
<dbReference type="InterPro" id="IPR006311">
    <property type="entry name" value="TAT_signal"/>
</dbReference>
<dbReference type="EMBL" id="LVJN01000015">
    <property type="protein sequence ID" value="OSM06867.1"/>
    <property type="molecule type" value="Genomic_DNA"/>
</dbReference>
<dbReference type="STRING" id="1434232.MAIT1_00257"/>
<dbReference type="OrthoDB" id="9889260at2"/>
<dbReference type="AlphaFoldDB" id="A0A1Y2K8P1"/>
<dbReference type="PROSITE" id="PS51318">
    <property type="entry name" value="TAT"/>
    <property type="match status" value="1"/>
</dbReference>
<evidence type="ECO:0000256" key="1">
    <source>
        <dbReference type="SAM" id="MobiDB-lite"/>
    </source>
</evidence>
<dbReference type="RefSeq" id="WP_085440634.1">
    <property type="nucleotide sequence ID" value="NZ_LVJN01000015.1"/>
</dbReference>
<reference evidence="2 3" key="1">
    <citation type="journal article" date="2016" name="BMC Genomics">
        <title>Combined genomic and structural analyses of a cultured magnetotactic bacterium reveals its niche adaptation to a dynamic environment.</title>
        <authorList>
            <person name="Araujo A.C."/>
            <person name="Morillo V."/>
            <person name="Cypriano J."/>
            <person name="Teixeira L.C."/>
            <person name="Leao P."/>
            <person name="Lyra S."/>
            <person name="Almeida L.G."/>
            <person name="Bazylinski D.A."/>
            <person name="Vasconcellos A.T."/>
            <person name="Abreu F."/>
            <person name="Lins U."/>
        </authorList>
    </citation>
    <scope>NUCLEOTIDE SEQUENCE [LARGE SCALE GENOMIC DNA]</scope>
    <source>
        <strain evidence="2 3">IT-1</strain>
    </source>
</reference>
<comment type="caution">
    <text evidence="2">The sequence shown here is derived from an EMBL/GenBank/DDBJ whole genome shotgun (WGS) entry which is preliminary data.</text>
</comment>
<dbReference type="Proteomes" id="UP000194003">
    <property type="component" value="Unassembled WGS sequence"/>
</dbReference>
<evidence type="ECO:0000313" key="2">
    <source>
        <dbReference type="EMBL" id="OSM06867.1"/>
    </source>
</evidence>
<keyword evidence="3" id="KW-1185">Reference proteome</keyword>
<feature type="compositionally biased region" description="Polar residues" evidence="1">
    <location>
        <begin position="7"/>
        <end position="20"/>
    </location>
</feature>